<name>A0A8J4AM77_9ACTN</name>
<proteinExistence type="predicted"/>
<organism evidence="2 3">
    <name type="scientific">Actinocatenispora comari</name>
    <dbReference type="NCBI Taxonomy" id="2807577"/>
    <lineage>
        <taxon>Bacteria</taxon>
        <taxon>Bacillati</taxon>
        <taxon>Actinomycetota</taxon>
        <taxon>Actinomycetes</taxon>
        <taxon>Micromonosporales</taxon>
        <taxon>Micromonosporaceae</taxon>
        <taxon>Actinocatenispora</taxon>
    </lineage>
</organism>
<protein>
    <recommendedName>
        <fullName evidence="1">AB hydrolase-1 domain-containing protein</fullName>
    </recommendedName>
</protein>
<comment type="caution">
    <text evidence="2">The sequence shown here is derived from an EMBL/GenBank/DDBJ whole genome shotgun (WGS) entry which is preliminary data.</text>
</comment>
<dbReference type="EMBL" id="BOPO01000151">
    <property type="protein sequence ID" value="GIL32027.1"/>
    <property type="molecule type" value="Genomic_DNA"/>
</dbReference>
<dbReference type="InterPro" id="IPR029058">
    <property type="entry name" value="AB_hydrolase_fold"/>
</dbReference>
<evidence type="ECO:0000313" key="2">
    <source>
        <dbReference type="EMBL" id="GIL32027.1"/>
    </source>
</evidence>
<evidence type="ECO:0000313" key="3">
    <source>
        <dbReference type="Proteomes" id="UP000614996"/>
    </source>
</evidence>
<gene>
    <name evidence="2" type="ORF">NUM_72810</name>
</gene>
<keyword evidence="3" id="KW-1185">Reference proteome</keyword>
<dbReference type="Gene3D" id="3.40.50.1820">
    <property type="entry name" value="alpha/beta hydrolase"/>
    <property type="match status" value="1"/>
</dbReference>
<dbReference type="Proteomes" id="UP000614996">
    <property type="component" value="Unassembled WGS sequence"/>
</dbReference>
<dbReference type="AlphaFoldDB" id="A0A8J4AM77"/>
<dbReference type="InterPro" id="IPR000073">
    <property type="entry name" value="AB_hydrolase_1"/>
</dbReference>
<feature type="domain" description="AB hydrolase-1" evidence="1">
    <location>
        <begin position="8"/>
        <end position="97"/>
    </location>
</feature>
<dbReference type="SUPFAM" id="SSF53474">
    <property type="entry name" value="alpha/beta-Hydrolases"/>
    <property type="match status" value="1"/>
</dbReference>
<accession>A0A8J4AM77</accession>
<reference evidence="3" key="1">
    <citation type="journal article" date="2021" name="Int. J. Syst. Evol. Microbiol.">
        <title>Actinocatenispora comari sp. nov., an endophytic actinomycete isolated from aerial parts of Comarum salesowianum.</title>
        <authorList>
            <person name="Oyunbileg N."/>
            <person name="Iizaka Y."/>
            <person name="Hamada M."/>
            <person name="Davaapurev B.O."/>
            <person name="Fukumoto A."/>
            <person name="Tsetseg B."/>
            <person name="Kato F."/>
            <person name="Tamura T."/>
            <person name="Batkhuu J."/>
            <person name="Anzai Y."/>
        </authorList>
    </citation>
    <scope>NUCLEOTIDE SEQUENCE [LARGE SCALE GENOMIC DNA]</scope>
    <source>
        <strain evidence="3">NUM-2625</strain>
    </source>
</reference>
<dbReference type="Pfam" id="PF00561">
    <property type="entry name" value="Abhydrolase_1"/>
    <property type="match status" value="1"/>
</dbReference>
<dbReference type="GO" id="GO:0003824">
    <property type="term" value="F:catalytic activity"/>
    <property type="evidence" value="ECO:0007669"/>
    <property type="project" value="UniProtKB-ARBA"/>
</dbReference>
<evidence type="ECO:0000259" key="1">
    <source>
        <dbReference type="Pfam" id="PF00561"/>
    </source>
</evidence>
<sequence length="224" mass="23805">MGQTSVDWGDALPSTRAAIWSFNRPSCGGADPRRHHEPMPYSAFAAELDATLEASPAVGPYVLVGHSLGGLIALAYTQRRPGMVAGIVLVDPSFPHMDLGGRGTEPKIDGDDRTGNPIDVDTDAGLVATAVVPGVPAVVLSRAPGWPDYISADEDNRWHAWHSDLATRWGAPRLVAETAGHQMQHDAPSLVGYAISQVVQCVRDGQRSVEVTIEDVAALEATIR</sequence>